<reference evidence="23" key="1">
    <citation type="submission" date="2023-06" db="EMBL/GenBank/DDBJ databases">
        <title>Genomic analysis of the entomopathogenic nematode Steinernema hermaphroditum.</title>
        <authorList>
            <person name="Schwarz E.M."/>
            <person name="Heppert J.K."/>
            <person name="Baniya A."/>
            <person name="Schwartz H.T."/>
            <person name="Tan C.-H."/>
            <person name="Antoshechkin I."/>
            <person name="Sternberg P.W."/>
            <person name="Goodrich-Blair H."/>
            <person name="Dillman A.R."/>
        </authorList>
    </citation>
    <scope>NUCLEOTIDE SEQUENCE</scope>
    <source>
        <strain evidence="23">PS9179</strain>
        <tissue evidence="23">Whole animal</tissue>
    </source>
</reference>
<feature type="binding site" evidence="16">
    <location>
        <position position="513"/>
    </location>
    <ligand>
        <name>L-glutamate</name>
        <dbReference type="ChEBI" id="CHEBI:29985"/>
    </ligand>
</feature>
<keyword evidence="18" id="KW-1015">Disulfide bond</keyword>
<evidence type="ECO:0000256" key="14">
    <source>
        <dbReference type="ARBA" id="ARBA00023303"/>
    </source>
</evidence>
<feature type="binding site" evidence="16">
    <location>
        <position position="716"/>
    </location>
    <ligand>
        <name>L-glutamate</name>
        <dbReference type="ChEBI" id="CHEBI:29985"/>
    </ligand>
</feature>
<dbReference type="SMART" id="SM00079">
    <property type="entry name" value="PBPe"/>
    <property type="match status" value="1"/>
</dbReference>
<comment type="caution">
    <text evidence="23">The sequence shown here is derived from an EMBL/GenBank/DDBJ whole genome shotgun (WGS) entry which is preliminary data.</text>
</comment>
<proteinExistence type="inferred from homology"/>
<protein>
    <recommendedName>
        <fullName evidence="25">Glutamate receptor</fullName>
    </recommendedName>
</protein>
<evidence type="ECO:0000313" key="23">
    <source>
        <dbReference type="EMBL" id="KAK0396496.1"/>
    </source>
</evidence>
<accession>A0AA39LG70</accession>
<feature type="binding site" evidence="16">
    <location>
        <position position="668"/>
    </location>
    <ligand>
        <name>L-glutamate</name>
        <dbReference type="ChEBI" id="CHEBI:29985"/>
    </ligand>
</feature>
<dbReference type="InterPro" id="IPR001828">
    <property type="entry name" value="ANF_lig-bd_rcpt"/>
</dbReference>
<dbReference type="InterPro" id="IPR001508">
    <property type="entry name" value="Iono_Glu_rcpt_met"/>
</dbReference>
<feature type="chain" id="PRO_5041418584" description="Glutamate receptor" evidence="20">
    <location>
        <begin position="19"/>
        <end position="844"/>
    </location>
</feature>
<evidence type="ECO:0000256" key="17">
    <source>
        <dbReference type="PIRSR" id="PIRSR601508-2"/>
    </source>
</evidence>
<dbReference type="Proteomes" id="UP001175271">
    <property type="component" value="Unassembled WGS sequence"/>
</dbReference>
<evidence type="ECO:0000256" key="6">
    <source>
        <dbReference type="ARBA" id="ARBA00022989"/>
    </source>
</evidence>
<dbReference type="SUPFAM" id="SSF53822">
    <property type="entry name" value="Periplasmic binding protein-like I"/>
    <property type="match status" value="1"/>
</dbReference>
<feature type="binding site" evidence="16">
    <location>
        <position position="667"/>
    </location>
    <ligand>
        <name>L-glutamate</name>
        <dbReference type="ChEBI" id="CHEBI:29985"/>
    </ligand>
</feature>
<evidence type="ECO:0000256" key="5">
    <source>
        <dbReference type="ARBA" id="ARBA00022729"/>
    </source>
</evidence>
<dbReference type="FunFam" id="3.40.190.10:FF:000060">
    <property type="entry name" value="Glutamate receptor ionotropic, kainate 1"/>
    <property type="match status" value="1"/>
</dbReference>
<feature type="transmembrane region" description="Helical" evidence="19">
    <location>
        <begin position="554"/>
        <end position="574"/>
    </location>
</feature>
<dbReference type="Pfam" id="PF01094">
    <property type="entry name" value="ANF_receptor"/>
    <property type="match status" value="1"/>
</dbReference>
<keyword evidence="5 20" id="KW-0732">Signal</keyword>
<dbReference type="EMBL" id="JAUCMV010000005">
    <property type="protein sequence ID" value="KAK0396496.1"/>
    <property type="molecule type" value="Genomic_DNA"/>
</dbReference>
<feature type="transmembrane region" description="Helical" evidence="19">
    <location>
        <begin position="616"/>
        <end position="639"/>
    </location>
</feature>
<dbReference type="PRINTS" id="PR00177">
    <property type="entry name" value="NMDARECEPTOR"/>
</dbReference>
<dbReference type="Gene3D" id="1.10.287.70">
    <property type="match status" value="1"/>
</dbReference>
<comment type="similarity">
    <text evidence="1">Belongs to the glutamate-gated ion channel (TC 1.A.10.1) family.</text>
</comment>
<evidence type="ECO:0000256" key="10">
    <source>
        <dbReference type="ARBA" id="ARBA00023170"/>
    </source>
</evidence>
<feature type="site" description="Interaction with the cone snail toxin Con-ikot-ikot" evidence="17">
    <location>
        <position position="673"/>
    </location>
</feature>
<keyword evidence="8" id="KW-0406">Ion transport</keyword>
<dbReference type="PANTHER" id="PTHR18966">
    <property type="entry name" value="IONOTROPIC GLUTAMATE RECEPTOR"/>
    <property type="match status" value="1"/>
</dbReference>
<gene>
    <name evidence="23" type="ORF">QR680_001739</name>
</gene>
<keyword evidence="10" id="KW-0675">Receptor</keyword>
<dbReference type="Pfam" id="PF00060">
    <property type="entry name" value="Lig_chan"/>
    <property type="match status" value="1"/>
</dbReference>
<evidence type="ECO:0000259" key="21">
    <source>
        <dbReference type="SMART" id="SM00079"/>
    </source>
</evidence>
<evidence type="ECO:0000256" key="12">
    <source>
        <dbReference type="ARBA" id="ARBA00023257"/>
    </source>
</evidence>
<evidence type="ECO:0000256" key="11">
    <source>
        <dbReference type="ARBA" id="ARBA00023180"/>
    </source>
</evidence>
<dbReference type="AlphaFoldDB" id="A0AA39LG70"/>
<dbReference type="InterPro" id="IPR001320">
    <property type="entry name" value="Iontro_rcpt_C"/>
</dbReference>
<dbReference type="Pfam" id="PF10613">
    <property type="entry name" value="Lig_chan-Glu_bd"/>
    <property type="match status" value="1"/>
</dbReference>
<sequence length="844" mass="95914">MKRQTAILLSCIFCSVDVLKIGVFLLEGVHEHAGFALRSTVLSAGQYVDNVEAPNVSVHQTSIVYFNDSRLHLLPSKICEFSKAGISAFIGPPSPDMSIIIEILAAEYDLTYIKYVWDQPKHLYPVQKRDVYSLYPANDYINLLEKLLGYLGWDRAVIVYAKRDGIFRLFDLINVLDNLLFVEVTTLTDKGFVDAAKKVKTICDNQLCWASTNRVVVFLDAESSTSFLMAALKLGMIDFKNWYLLVNVDDLKEGTEPYTHNMVRITSMTIWNDRPSRKGISHEVYSKLQNQFEVSWRGMFPNLEHCPLKDFVLFFDAVFLAMKLSRNFVKVRDGSTCRSMFKLRQDEGFRHMAYDSLMDKVHLDYSRSRVNSKIFVWELGVDGTPFTTGIWKTDWDMVTQRLSMQDRIIPNSHNQFTESERKKRFLRVTTIDERPYVMEKRLPNGNVVYEGFCVDLLNKLSQYLHFEYKLTVVPDGKYGEPVNGTKDWDGMIGQILKGEADLAVAPITVTAGRLEVVDFTDPFLQLGISMLLRQPRRGTPPALTSFLLPLSGSVWFMAAVGTLATTLALTMVAVFSPKESTAEFHLMNSLWYLVCILLRAGSGYNCHSVANRLISTVWWTFTIILIAQYTANFAAVLTVERKTIPFNSFEELGNQSEYTFGSILGGSTMQFFKYSRLDTFKRIWTKMSNSTPSVFVETNDEGVHRALNEKYVFMMESTSLEYQLTQNCNLTRVGNVVLGSNGYSIALPKGSKWREKLTRQILDFNEKGIMMMLKNTWWQKNPQTDSCEDESSETRQSLGMARVSGLFVLLGCGLSLALLVAVGEKLLFSVHTRNGVSTLTTKQF</sequence>
<evidence type="ECO:0000256" key="9">
    <source>
        <dbReference type="ARBA" id="ARBA00023136"/>
    </source>
</evidence>
<evidence type="ECO:0000256" key="3">
    <source>
        <dbReference type="ARBA" id="ARBA00022475"/>
    </source>
</evidence>
<feature type="domain" description="Ionotropic glutamate receptor L-glutamate and glycine-binding" evidence="22">
    <location>
        <begin position="435"/>
        <end position="497"/>
    </location>
</feature>
<evidence type="ECO:0000256" key="7">
    <source>
        <dbReference type="ARBA" id="ARBA00023018"/>
    </source>
</evidence>
<name>A0AA39LG70_9BILA</name>
<keyword evidence="6 19" id="KW-1133">Transmembrane helix</keyword>
<dbReference type="FunFam" id="3.40.190.10:FF:000024">
    <property type="entry name" value="Glutamate receptor, ionotropic, delta 1"/>
    <property type="match status" value="1"/>
</dbReference>
<dbReference type="GO" id="GO:0015276">
    <property type="term" value="F:ligand-gated monoatomic ion channel activity"/>
    <property type="evidence" value="ECO:0007669"/>
    <property type="project" value="InterPro"/>
</dbReference>
<dbReference type="GO" id="GO:0038023">
    <property type="term" value="F:signaling receptor activity"/>
    <property type="evidence" value="ECO:0007669"/>
    <property type="project" value="InterPro"/>
</dbReference>
<dbReference type="CDD" id="cd13714">
    <property type="entry name" value="PBP2_iGluR_Kainate"/>
    <property type="match status" value="1"/>
</dbReference>
<evidence type="ECO:0000256" key="4">
    <source>
        <dbReference type="ARBA" id="ARBA00022692"/>
    </source>
</evidence>
<feature type="transmembrane region" description="Helical" evidence="19">
    <location>
        <begin position="586"/>
        <end position="604"/>
    </location>
</feature>
<feature type="domain" description="Ionotropic glutamate receptor C-terminal" evidence="21">
    <location>
        <begin position="425"/>
        <end position="780"/>
    </location>
</feature>
<evidence type="ECO:0000256" key="19">
    <source>
        <dbReference type="SAM" id="Phobius"/>
    </source>
</evidence>
<dbReference type="InterPro" id="IPR015683">
    <property type="entry name" value="Ionotropic_Glu_rcpt"/>
</dbReference>
<dbReference type="Gene3D" id="3.40.50.2300">
    <property type="match status" value="2"/>
</dbReference>
<evidence type="ECO:0000256" key="15">
    <source>
        <dbReference type="ARBA" id="ARBA00034104"/>
    </source>
</evidence>
<evidence type="ECO:0000256" key="1">
    <source>
        <dbReference type="ARBA" id="ARBA00008685"/>
    </source>
</evidence>
<evidence type="ECO:0000256" key="8">
    <source>
        <dbReference type="ARBA" id="ARBA00023065"/>
    </source>
</evidence>
<keyword evidence="9 19" id="KW-0472">Membrane</keyword>
<dbReference type="SMART" id="SM00918">
    <property type="entry name" value="Lig_chan-Glu_bd"/>
    <property type="match status" value="1"/>
</dbReference>
<keyword evidence="14" id="KW-0407">Ion channel</keyword>
<keyword evidence="2" id="KW-0813">Transport</keyword>
<evidence type="ECO:0000256" key="2">
    <source>
        <dbReference type="ARBA" id="ARBA00022448"/>
    </source>
</evidence>
<feature type="signal peptide" evidence="20">
    <location>
        <begin position="1"/>
        <end position="18"/>
    </location>
</feature>
<keyword evidence="12" id="KW-0628">Postsynaptic cell membrane</keyword>
<feature type="transmembrane region" description="Helical" evidence="19">
    <location>
        <begin position="803"/>
        <end position="823"/>
    </location>
</feature>
<organism evidence="23 24">
    <name type="scientific">Steinernema hermaphroditum</name>
    <dbReference type="NCBI Taxonomy" id="289476"/>
    <lineage>
        <taxon>Eukaryota</taxon>
        <taxon>Metazoa</taxon>
        <taxon>Ecdysozoa</taxon>
        <taxon>Nematoda</taxon>
        <taxon>Chromadorea</taxon>
        <taxon>Rhabditida</taxon>
        <taxon>Tylenchina</taxon>
        <taxon>Panagrolaimomorpha</taxon>
        <taxon>Strongyloidoidea</taxon>
        <taxon>Steinernematidae</taxon>
        <taxon>Steinernema</taxon>
    </lineage>
</organism>
<evidence type="ECO:0000256" key="13">
    <source>
        <dbReference type="ARBA" id="ARBA00023286"/>
    </source>
</evidence>
<evidence type="ECO:0008006" key="25">
    <source>
        <dbReference type="Google" id="ProtNLM"/>
    </source>
</evidence>
<evidence type="ECO:0000259" key="22">
    <source>
        <dbReference type="SMART" id="SM00918"/>
    </source>
</evidence>
<dbReference type="GO" id="GO:0045211">
    <property type="term" value="C:postsynaptic membrane"/>
    <property type="evidence" value="ECO:0007669"/>
    <property type="project" value="UniProtKB-SubCell"/>
</dbReference>
<dbReference type="InterPro" id="IPR019594">
    <property type="entry name" value="Glu/Gly-bd"/>
</dbReference>
<evidence type="ECO:0000256" key="18">
    <source>
        <dbReference type="PIRSR" id="PIRSR601508-3"/>
    </source>
</evidence>
<feature type="binding site" evidence="16">
    <location>
        <position position="506"/>
    </location>
    <ligand>
        <name>L-glutamate</name>
        <dbReference type="ChEBI" id="CHEBI:29985"/>
    </ligand>
</feature>
<keyword evidence="4 19" id="KW-0812">Transmembrane</keyword>
<dbReference type="SUPFAM" id="SSF53850">
    <property type="entry name" value="Periplasmic binding protein-like II"/>
    <property type="match status" value="1"/>
</dbReference>
<evidence type="ECO:0000256" key="20">
    <source>
        <dbReference type="SAM" id="SignalP"/>
    </source>
</evidence>
<evidence type="ECO:0000256" key="16">
    <source>
        <dbReference type="PIRSR" id="PIRSR601508-1"/>
    </source>
</evidence>
<keyword evidence="11" id="KW-0325">Glycoprotein</keyword>
<dbReference type="InterPro" id="IPR028082">
    <property type="entry name" value="Peripla_BP_I"/>
</dbReference>
<keyword evidence="13" id="KW-1071">Ligand-gated ion channel</keyword>
<keyword evidence="3" id="KW-1003">Cell membrane</keyword>
<dbReference type="Gene3D" id="3.40.190.10">
    <property type="entry name" value="Periplasmic binding protein-like II"/>
    <property type="match status" value="2"/>
</dbReference>
<keyword evidence="7" id="KW-0770">Synapse</keyword>
<evidence type="ECO:0000313" key="24">
    <source>
        <dbReference type="Proteomes" id="UP001175271"/>
    </source>
</evidence>
<comment type="subcellular location">
    <subcellularLocation>
        <location evidence="15">Postsynaptic cell membrane</location>
        <topology evidence="15">Multi-pass membrane protein</topology>
    </subcellularLocation>
</comment>
<keyword evidence="24" id="KW-1185">Reference proteome</keyword>
<feature type="binding site" evidence="16">
    <location>
        <position position="508"/>
    </location>
    <ligand>
        <name>L-glutamate</name>
        <dbReference type="ChEBI" id="CHEBI:29985"/>
    </ligand>
</feature>
<feature type="disulfide bond" evidence="18">
    <location>
        <begin position="728"/>
        <end position="787"/>
    </location>
</feature>